<dbReference type="OrthoDB" id="415696at2759"/>
<comment type="similarity">
    <text evidence="1">Belongs to the glutaredoxin family. CGFS subfamily.</text>
</comment>
<evidence type="ECO:0000256" key="5">
    <source>
        <dbReference type="ARBA" id="ARBA00023014"/>
    </source>
</evidence>
<evidence type="ECO:0000313" key="9">
    <source>
        <dbReference type="Proteomes" id="UP000054498"/>
    </source>
</evidence>
<evidence type="ECO:0000256" key="4">
    <source>
        <dbReference type="ARBA" id="ARBA00023004"/>
    </source>
</evidence>
<keyword evidence="6" id="KW-0676">Redox-active center</keyword>
<keyword evidence="2" id="KW-0001">2Fe-2S</keyword>
<dbReference type="STRING" id="145388.A0A0D2MYT7"/>
<proteinExistence type="inferred from homology"/>
<dbReference type="InterPro" id="IPR004480">
    <property type="entry name" value="Monothiol_GRX-rel"/>
</dbReference>
<accession>A0A0D2MYT7</accession>
<evidence type="ECO:0000259" key="7">
    <source>
        <dbReference type="Pfam" id="PF00462"/>
    </source>
</evidence>
<sequence>MQRAAQHAVALTTRRCAGWGAAASWQQARGFAIGTDTGNDTHDDFKPKYKAEPASDAAEQIKRDIAANKVFIYMKGTPDAPQCGFSNMACRILDAYGLKYGSSNVLADAGIREGVKKFTDWPTIPQVFVKGEFIGGSDVLMEMHNSGEMAKLVESLETDAGKQ</sequence>
<dbReference type="PANTHER" id="PTHR10293">
    <property type="entry name" value="GLUTAREDOXIN FAMILY MEMBER"/>
    <property type="match status" value="1"/>
</dbReference>
<evidence type="ECO:0000256" key="2">
    <source>
        <dbReference type="ARBA" id="ARBA00022714"/>
    </source>
</evidence>
<dbReference type="CDD" id="cd03028">
    <property type="entry name" value="GRX_PICOT_like"/>
    <property type="match status" value="1"/>
</dbReference>
<evidence type="ECO:0000256" key="6">
    <source>
        <dbReference type="ARBA" id="ARBA00023284"/>
    </source>
</evidence>
<organism evidence="8 9">
    <name type="scientific">Monoraphidium neglectum</name>
    <dbReference type="NCBI Taxonomy" id="145388"/>
    <lineage>
        <taxon>Eukaryota</taxon>
        <taxon>Viridiplantae</taxon>
        <taxon>Chlorophyta</taxon>
        <taxon>core chlorophytes</taxon>
        <taxon>Chlorophyceae</taxon>
        <taxon>CS clade</taxon>
        <taxon>Sphaeropleales</taxon>
        <taxon>Selenastraceae</taxon>
        <taxon>Monoraphidium</taxon>
    </lineage>
</organism>
<dbReference type="RefSeq" id="XP_013898350.1">
    <property type="nucleotide sequence ID" value="XM_014042896.1"/>
</dbReference>
<dbReference type="Pfam" id="PF00462">
    <property type="entry name" value="Glutaredoxin"/>
    <property type="match status" value="1"/>
</dbReference>
<keyword evidence="5" id="KW-0411">Iron-sulfur</keyword>
<gene>
    <name evidence="8" type="ORF">MNEG_8634</name>
</gene>
<dbReference type="NCBIfam" id="TIGR00365">
    <property type="entry name" value="Grx4 family monothiol glutaredoxin"/>
    <property type="match status" value="1"/>
</dbReference>
<keyword evidence="9" id="KW-1185">Reference proteome</keyword>
<dbReference type="KEGG" id="mng:MNEG_8634"/>
<dbReference type="GeneID" id="25741510"/>
<evidence type="ECO:0000256" key="3">
    <source>
        <dbReference type="ARBA" id="ARBA00022723"/>
    </source>
</evidence>
<dbReference type="InterPro" id="IPR002109">
    <property type="entry name" value="Glutaredoxin"/>
</dbReference>
<dbReference type="EMBL" id="KK101879">
    <property type="protein sequence ID" value="KIY99330.1"/>
    <property type="molecule type" value="Genomic_DNA"/>
</dbReference>
<dbReference type="GO" id="GO:0051537">
    <property type="term" value="F:2 iron, 2 sulfur cluster binding"/>
    <property type="evidence" value="ECO:0007669"/>
    <property type="project" value="UniProtKB-KW"/>
</dbReference>
<evidence type="ECO:0000313" key="8">
    <source>
        <dbReference type="EMBL" id="KIY99330.1"/>
    </source>
</evidence>
<dbReference type="SUPFAM" id="SSF52833">
    <property type="entry name" value="Thioredoxin-like"/>
    <property type="match status" value="1"/>
</dbReference>
<evidence type="ECO:0000256" key="1">
    <source>
        <dbReference type="ARBA" id="ARBA00008983"/>
    </source>
</evidence>
<dbReference type="Proteomes" id="UP000054498">
    <property type="component" value="Unassembled WGS sequence"/>
</dbReference>
<protein>
    <submittedName>
        <fullName evidence="8">Monothiol glutaredoxin-S15</fullName>
    </submittedName>
</protein>
<dbReference type="GO" id="GO:0046872">
    <property type="term" value="F:metal ion binding"/>
    <property type="evidence" value="ECO:0007669"/>
    <property type="project" value="UniProtKB-KW"/>
</dbReference>
<dbReference type="PROSITE" id="PS51354">
    <property type="entry name" value="GLUTAREDOXIN_2"/>
    <property type="match status" value="1"/>
</dbReference>
<dbReference type="PANTHER" id="PTHR10293:SF16">
    <property type="entry name" value="GLUTAREDOXIN-RELATED PROTEIN 5, MITOCHONDRIAL"/>
    <property type="match status" value="1"/>
</dbReference>
<reference evidence="8 9" key="1">
    <citation type="journal article" date="2013" name="BMC Genomics">
        <title>Reconstruction of the lipid metabolism for the microalga Monoraphidium neglectum from its genome sequence reveals characteristics suitable for biofuel production.</title>
        <authorList>
            <person name="Bogen C."/>
            <person name="Al-Dilaimi A."/>
            <person name="Albersmeier A."/>
            <person name="Wichmann J."/>
            <person name="Grundmann M."/>
            <person name="Rupp O."/>
            <person name="Lauersen K.J."/>
            <person name="Blifernez-Klassen O."/>
            <person name="Kalinowski J."/>
            <person name="Goesmann A."/>
            <person name="Mussgnug J.H."/>
            <person name="Kruse O."/>
        </authorList>
    </citation>
    <scope>NUCLEOTIDE SEQUENCE [LARGE SCALE GENOMIC DNA]</scope>
    <source>
        <strain evidence="8 9">SAG 48.87</strain>
    </source>
</reference>
<dbReference type="InterPro" id="IPR033658">
    <property type="entry name" value="GRX_PICOT-like"/>
</dbReference>
<name>A0A0D2MYT7_9CHLO</name>
<keyword evidence="3" id="KW-0479">Metal-binding</keyword>
<keyword evidence="4" id="KW-0408">Iron</keyword>
<dbReference type="GO" id="GO:0005759">
    <property type="term" value="C:mitochondrial matrix"/>
    <property type="evidence" value="ECO:0007669"/>
    <property type="project" value="TreeGrafter"/>
</dbReference>
<dbReference type="AlphaFoldDB" id="A0A0D2MYT7"/>
<feature type="domain" description="Glutaredoxin" evidence="7">
    <location>
        <begin position="70"/>
        <end position="134"/>
    </location>
</feature>
<dbReference type="InterPro" id="IPR036249">
    <property type="entry name" value="Thioredoxin-like_sf"/>
</dbReference>
<dbReference type="FunFam" id="3.40.30.10:FF:000005">
    <property type="entry name" value="Glutaredoxin 5"/>
    <property type="match status" value="1"/>
</dbReference>
<dbReference type="Gene3D" id="3.40.30.10">
    <property type="entry name" value="Glutaredoxin"/>
    <property type="match status" value="1"/>
</dbReference>